<proteinExistence type="predicted"/>
<dbReference type="HOGENOM" id="CLU_058821_1_0_11"/>
<feature type="transmembrane region" description="Helical" evidence="1">
    <location>
        <begin position="198"/>
        <end position="217"/>
    </location>
</feature>
<feature type="transmembrane region" description="Helical" evidence="1">
    <location>
        <begin position="75"/>
        <end position="100"/>
    </location>
</feature>
<dbReference type="eggNOG" id="COG1540">
    <property type="taxonomic scope" value="Bacteria"/>
</dbReference>
<evidence type="ECO:0008006" key="4">
    <source>
        <dbReference type="Google" id="ProtNLM"/>
    </source>
</evidence>
<dbReference type="AlphaFoldDB" id="U3GXS7"/>
<reference evidence="2 3" key="1">
    <citation type="journal article" date="2013" name="Genome Announc.">
        <title>Whole-Genome Sequence of the Clinical Strain Corynebacterium argentoratense DSM 44202, Isolated from a Human Throat Specimen.</title>
        <authorList>
            <person name="Bomholt C."/>
            <person name="Glaub A."/>
            <person name="Gravermann K."/>
            <person name="Albersmeier A."/>
            <person name="Brinkrolf K."/>
            <person name="Ruckert C."/>
            <person name="Tauch A."/>
        </authorList>
    </citation>
    <scope>NUCLEOTIDE SEQUENCE [LARGE SCALE GENOMIC DNA]</scope>
    <source>
        <strain evidence="2">DSM 44202</strain>
    </source>
</reference>
<evidence type="ECO:0000313" key="2">
    <source>
        <dbReference type="EMBL" id="AGU14906.1"/>
    </source>
</evidence>
<evidence type="ECO:0000256" key="1">
    <source>
        <dbReference type="SAM" id="Phobius"/>
    </source>
</evidence>
<dbReference type="RefSeq" id="WP_020976059.1">
    <property type="nucleotide sequence ID" value="NC_022198.1"/>
</dbReference>
<keyword evidence="3" id="KW-1185">Reference proteome</keyword>
<dbReference type="Proteomes" id="UP000016943">
    <property type="component" value="Chromosome"/>
</dbReference>
<dbReference type="EMBL" id="CP006365">
    <property type="protein sequence ID" value="AGU14906.1"/>
    <property type="molecule type" value="Genomic_DNA"/>
</dbReference>
<dbReference type="KEGG" id="caz:CARG_03790"/>
<keyword evidence="1" id="KW-0812">Transmembrane</keyword>
<organism evidence="2 3">
    <name type="scientific">Corynebacterium argentoratense DSM 44202</name>
    <dbReference type="NCBI Taxonomy" id="1348662"/>
    <lineage>
        <taxon>Bacteria</taxon>
        <taxon>Bacillati</taxon>
        <taxon>Actinomycetota</taxon>
        <taxon>Actinomycetes</taxon>
        <taxon>Mycobacteriales</taxon>
        <taxon>Corynebacteriaceae</taxon>
        <taxon>Corynebacterium</taxon>
    </lineage>
</organism>
<accession>U3GXS7</accession>
<evidence type="ECO:0000313" key="3">
    <source>
        <dbReference type="Proteomes" id="UP000016943"/>
    </source>
</evidence>
<name>U3GXS7_9CORY</name>
<feature type="transmembrane region" description="Helical" evidence="1">
    <location>
        <begin position="135"/>
        <end position="154"/>
    </location>
</feature>
<keyword evidence="1" id="KW-0472">Membrane</keyword>
<feature type="transmembrane region" description="Helical" evidence="1">
    <location>
        <begin position="106"/>
        <end position="123"/>
    </location>
</feature>
<protein>
    <recommendedName>
        <fullName evidence="4">EcsC family protein</fullName>
    </recommendedName>
</protein>
<dbReference type="STRING" id="1348662.CARG_03790"/>
<gene>
    <name evidence="2" type="ORF">CARG_03790</name>
</gene>
<keyword evidence="1" id="KW-1133">Transmembrane helix</keyword>
<dbReference type="GeneID" id="78249566"/>
<dbReference type="OrthoDB" id="4422408at2"/>
<dbReference type="PATRIC" id="fig|1348662.3.peg.745"/>
<sequence>MATNTDSITDAVNSDPAALEQRAGASGRMLIKAVDRAAHMQSGAIVKYVEWLRAGNPDASPSEIQKMMDKHLKRLAMGSGAGAGAAAAIPGIGFVTGAAAVGAESLVFLDAATLYVMASAYLRGVDIHDEERRRALILVVLLGSAGTLIVDAAVGDLNKKNGASVAATLTRFGAPRLKDVNSKLTAAAVKRMGKKFKAAWLGKLLPLGVGAVVGTFANRTLAHKVISNARTSLGPLPAEF</sequence>